<evidence type="ECO:0000313" key="3">
    <source>
        <dbReference type="Proteomes" id="UP000078113"/>
    </source>
</evidence>
<feature type="compositionally biased region" description="Acidic residues" evidence="1">
    <location>
        <begin position="25"/>
        <end position="40"/>
    </location>
</feature>
<feature type="compositionally biased region" description="Basic residues" evidence="1">
    <location>
        <begin position="594"/>
        <end position="616"/>
    </location>
</feature>
<dbReference type="EMBL" id="LWDG02000006">
    <property type="protein sequence ID" value="KAE8271993.1"/>
    <property type="molecule type" value="Genomic_DNA"/>
</dbReference>
<evidence type="ECO:0000256" key="1">
    <source>
        <dbReference type="SAM" id="MobiDB-lite"/>
    </source>
</evidence>
<comment type="caution">
    <text evidence="2">The sequence shown here is derived from an EMBL/GenBank/DDBJ whole genome shotgun (WGS) entry which is preliminary data.</text>
</comment>
<dbReference type="AlphaFoldDB" id="A0A8X7T8I7"/>
<feature type="compositionally biased region" description="Basic and acidic residues" evidence="1">
    <location>
        <begin position="263"/>
        <end position="274"/>
    </location>
</feature>
<organism evidence="2 3">
    <name type="scientific">Tilletia walkeri</name>
    <dbReference type="NCBI Taxonomy" id="117179"/>
    <lineage>
        <taxon>Eukaryota</taxon>
        <taxon>Fungi</taxon>
        <taxon>Dikarya</taxon>
        <taxon>Basidiomycota</taxon>
        <taxon>Ustilaginomycotina</taxon>
        <taxon>Exobasidiomycetes</taxon>
        <taxon>Tilletiales</taxon>
        <taxon>Tilletiaceae</taxon>
        <taxon>Tilletia</taxon>
    </lineage>
</organism>
<feature type="compositionally biased region" description="Basic and acidic residues" evidence="1">
    <location>
        <begin position="572"/>
        <end position="582"/>
    </location>
</feature>
<feature type="region of interest" description="Disordered" evidence="1">
    <location>
        <begin position="1"/>
        <end position="81"/>
    </location>
</feature>
<accession>A0A8X7T8I7</accession>
<reference evidence="2" key="1">
    <citation type="submission" date="2016-04" db="EMBL/GenBank/DDBJ databases">
        <authorList>
            <person name="Nguyen H.D."/>
            <person name="Samba Siva P."/>
            <person name="Cullis J."/>
            <person name="Levesque C.A."/>
            <person name="Hambleton S."/>
        </authorList>
    </citation>
    <scope>NUCLEOTIDE SEQUENCE</scope>
    <source>
        <strain evidence="2">DAOMC 236422</strain>
    </source>
</reference>
<proteinExistence type="predicted"/>
<evidence type="ECO:0000313" key="2">
    <source>
        <dbReference type="EMBL" id="KAE8271993.1"/>
    </source>
</evidence>
<keyword evidence="3" id="KW-1185">Reference proteome</keyword>
<sequence>MPAYESVAGPSAARTRGRPTGIPDPLEDMEMLDADHDDDAAPSSPAPLPPTSSPPAPSISAPSTSASASSPPSSSASAVIPPCSDIPTWKQRVDSYLASLPKDQVAATSIETLMEGAPVFAPWFDNSSAAASAAIWGLDGNWRLYGDALSKAFSRTSRLRWESTVQKPRASRIWMAVVSEPRKARSNTQRPQFFRRGPSARADMGDNISEAREYQRYGVLKAWAEARIRDTSEQNGLEARKNHSSKRSSESASTSTHKLNKRLKLDADSLAAKERRARNPTQRALPKKKDECIPTLTLRLYPSVELASKLQEWEVLAKFIRDMARQRIQKAADQGEKIDPFTLADRICLTTQKWEGMDAQARASIPLLQRMLVGLPADFQREQILKVASNAQSAQANYERGHSQSYRLDVDDEERDNHHLFFTSDALGRKGALFPRVLKHLDSRLYVRDRILSRPGEKRRKTAEWVDLLTGADRSFSIHRRGQKWYIRLAYDAWEGPFKEKGKATGIGQQWQRKVDDVFGLGQRTGNCLSLDPGARDLLTGFDGQRRTFNTYLDGLDEHTRLVHGGIAHAQSKRDRLGKETVELEGDSEGGAGRRARRARRRGRKKDMGKLKKGRTTTKESRNRRKSEVKAHPYFVRPNDKSIDATHSRLTTRIRLAQNATVNSMVAQYDLVVLPEFATARMIKRKRRRQGMPFQNIIQRDVDMSGAGDEQPPSSFALPKKSRATLARFGHRQFRQRLVAKAQADPSHSKDVLISSEEFTTKQHPFQRGLHLKIGSSADWRFDGMAGKRDCVGAYNILLRAITKDEVSYAPPRGPR</sequence>
<feature type="compositionally biased region" description="Basic and acidic residues" evidence="1">
    <location>
        <begin position="617"/>
        <end position="631"/>
    </location>
</feature>
<feature type="compositionally biased region" description="Low complexity" evidence="1">
    <location>
        <begin position="58"/>
        <end position="81"/>
    </location>
</feature>
<reference evidence="2" key="2">
    <citation type="journal article" date="2019" name="IMA Fungus">
        <title>Genome sequencing and comparison of five Tilletia species to identify candidate genes for the detection of regulated species infecting wheat.</title>
        <authorList>
            <person name="Nguyen H.D.T."/>
            <person name="Sultana T."/>
            <person name="Kesanakurti P."/>
            <person name="Hambleton S."/>
        </authorList>
    </citation>
    <scope>NUCLEOTIDE SEQUENCE</scope>
    <source>
        <strain evidence="2">DAOMC 236422</strain>
    </source>
</reference>
<feature type="region of interest" description="Disordered" evidence="1">
    <location>
        <begin position="570"/>
        <end position="631"/>
    </location>
</feature>
<feature type="region of interest" description="Disordered" evidence="1">
    <location>
        <begin position="185"/>
        <end position="207"/>
    </location>
</feature>
<protein>
    <submittedName>
        <fullName evidence="2">Uncharacterized protein</fullName>
    </submittedName>
</protein>
<gene>
    <name evidence="2" type="ORF">A4X09_0g332</name>
</gene>
<name>A0A8X7T8I7_9BASI</name>
<feature type="compositionally biased region" description="Pro residues" evidence="1">
    <location>
        <begin position="44"/>
        <end position="57"/>
    </location>
</feature>
<dbReference type="Proteomes" id="UP000078113">
    <property type="component" value="Unassembled WGS sequence"/>
</dbReference>
<feature type="region of interest" description="Disordered" evidence="1">
    <location>
        <begin position="234"/>
        <end position="286"/>
    </location>
</feature>